<name>A0A7W7T463_9PSEU</name>
<sequence length="121" mass="12962">MIRSIWLGLAAAAGLALAFLLFPSTYAEELTSGEVTVRLTDTRTGGIDVSVRVPARTSEVTLFATMPGMGHMTPAIIAERKTPGVFRATGELFSMTGEWVLTVEVDGEPVTFDITVDQGDR</sequence>
<dbReference type="InterPro" id="IPR032693">
    <property type="entry name" value="YtkA-like_dom"/>
</dbReference>
<gene>
    <name evidence="3" type="ORF">F4559_003576</name>
</gene>
<dbReference type="AlphaFoldDB" id="A0A7W7T463"/>
<organism evidence="3 4">
    <name type="scientific">Saccharothrix violaceirubra</name>
    <dbReference type="NCBI Taxonomy" id="413306"/>
    <lineage>
        <taxon>Bacteria</taxon>
        <taxon>Bacillati</taxon>
        <taxon>Actinomycetota</taxon>
        <taxon>Actinomycetes</taxon>
        <taxon>Pseudonocardiales</taxon>
        <taxon>Pseudonocardiaceae</taxon>
        <taxon>Saccharothrix</taxon>
    </lineage>
</organism>
<evidence type="ECO:0000313" key="3">
    <source>
        <dbReference type="EMBL" id="MBB4966217.1"/>
    </source>
</evidence>
<accession>A0A7W7T463</accession>
<dbReference type="Proteomes" id="UP000542674">
    <property type="component" value="Unassembled WGS sequence"/>
</dbReference>
<keyword evidence="1" id="KW-0732">Signal</keyword>
<feature type="signal peptide" evidence="1">
    <location>
        <begin position="1"/>
        <end position="27"/>
    </location>
</feature>
<evidence type="ECO:0000313" key="4">
    <source>
        <dbReference type="Proteomes" id="UP000542674"/>
    </source>
</evidence>
<dbReference type="EMBL" id="JACHJS010000001">
    <property type="protein sequence ID" value="MBB4966217.1"/>
    <property type="molecule type" value="Genomic_DNA"/>
</dbReference>
<reference evidence="3 4" key="1">
    <citation type="submission" date="2020-08" db="EMBL/GenBank/DDBJ databases">
        <title>Sequencing the genomes of 1000 actinobacteria strains.</title>
        <authorList>
            <person name="Klenk H.-P."/>
        </authorList>
    </citation>
    <scope>NUCLEOTIDE SEQUENCE [LARGE SCALE GENOMIC DNA]</scope>
    <source>
        <strain evidence="3 4">DSM 45084</strain>
    </source>
</reference>
<protein>
    <recommendedName>
        <fullName evidence="2">YtkA-like domain-containing protein</fullName>
    </recommendedName>
</protein>
<comment type="caution">
    <text evidence="3">The sequence shown here is derived from an EMBL/GenBank/DDBJ whole genome shotgun (WGS) entry which is preliminary data.</text>
</comment>
<proteinExistence type="predicted"/>
<evidence type="ECO:0000256" key="1">
    <source>
        <dbReference type="SAM" id="SignalP"/>
    </source>
</evidence>
<dbReference type="RefSeq" id="WP_184670084.1">
    <property type="nucleotide sequence ID" value="NZ_BAABAI010000005.1"/>
</dbReference>
<feature type="domain" description="YtkA-like" evidence="2">
    <location>
        <begin position="53"/>
        <end position="103"/>
    </location>
</feature>
<dbReference type="Pfam" id="PF13115">
    <property type="entry name" value="YtkA"/>
    <property type="match status" value="1"/>
</dbReference>
<evidence type="ECO:0000259" key="2">
    <source>
        <dbReference type="Pfam" id="PF13115"/>
    </source>
</evidence>
<feature type="chain" id="PRO_5039065720" description="YtkA-like domain-containing protein" evidence="1">
    <location>
        <begin position="28"/>
        <end position="121"/>
    </location>
</feature>
<keyword evidence="4" id="KW-1185">Reference proteome</keyword>